<keyword evidence="1" id="KW-0812">Transmembrane</keyword>
<feature type="non-terminal residue" evidence="2">
    <location>
        <position position="1"/>
    </location>
</feature>
<evidence type="ECO:0000256" key="1">
    <source>
        <dbReference type="SAM" id="Phobius"/>
    </source>
</evidence>
<dbReference type="EMBL" id="JAMZMK010007447">
    <property type="protein sequence ID" value="KAI7744769.1"/>
    <property type="molecule type" value="Genomic_DNA"/>
</dbReference>
<proteinExistence type="predicted"/>
<protein>
    <submittedName>
        <fullName evidence="2">Uncharacterized protein</fullName>
    </submittedName>
</protein>
<gene>
    <name evidence="2" type="ORF">M8C21_016904</name>
</gene>
<reference evidence="2" key="1">
    <citation type="submission" date="2022-06" db="EMBL/GenBank/DDBJ databases">
        <title>Uncovering the hologenomic basis of an extraordinary plant invasion.</title>
        <authorList>
            <person name="Bieker V.C."/>
            <person name="Martin M.D."/>
            <person name="Gilbert T."/>
            <person name="Hodgins K."/>
            <person name="Battlay P."/>
            <person name="Petersen B."/>
            <person name="Wilson J."/>
        </authorList>
    </citation>
    <scope>NUCLEOTIDE SEQUENCE</scope>
    <source>
        <strain evidence="2">AA19_3_7</strain>
        <tissue evidence="2">Leaf</tissue>
    </source>
</reference>
<dbReference type="AlphaFoldDB" id="A0AAD5CQ72"/>
<comment type="caution">
    <text evidence="2">The sequence shown here is derived from an EMBL/GenBank/DDBJ whole genome shotgun (WGS) entry which is preliminary data.</text>
</comment>
<accession>A0AAD5CQ72</accession>
<feature type="transmembrane region" description="Helical" evidence="1">
    <location>
        <begin position="213"/>
        <end position="230"/>
    </location>
</feature>
<evidence type="ECO:0000313" key="3">
    <source>
        <dbReference type="Proteomes" id="UP001206925"/>
    </source>
</evidence>
<dbReference type="Proteomes" id="UP001206925">
    <property type="component" value="Unassembled WGS sequence"/>
</dbReference>
<sequence length="285" mass="31948">MVRSTIDISAADPQPKAKLLTFFTDAYLFLYRCVDRILTLPAATVVTPLRHLWDNYYPRLAFLEERVIMPHSTLGFIITVLLVLAEIKAQGQPGFPFKTHPHLVKVSVNSVVMYGLSCAAELLASGPGCPLVTKAMSTQISYICHLCLEAQGTENDTTATFKAITTAHMVESSLLQYLYPGYPFVTKALSSLSNPLKHSLYSTHLLKHRTRQLIFVILRALVMVLGVFGMEDQVDSWFSVPNITQDCRYHCMYGLANVAELLQLPGPPTNWALLVVRERWISDFQ</sequence>
<keyword evidence="3" id="KW-1185">Reference proteome</keyword>
<evidence type="ECO:0000313" key="2">
    <source>
        <dbReference type="EMBL" id="KAI7744769.1"/>
    </source>
</evidence>
<organism evidence="2 3">
    <name type="scientific">Ambrosia artemisiifolia</name>
    <name type="common">Common ragweed</name>
    <dbReference type="NCBI Taxonomy" id="4212"/>
    <lineage>
        <taxon>Eukaryota</taxon>
        <taxon>Viridiplantae</taxon>
        <taxon>Streptophyta</taxon>
        <taxon>Embryophyta</taxon>
        <taxon>Tracheophyta</taxon>
        <taxon>Spermatophyta</taxon>
        <taxon>Magnoliopsida</taxon>
        <taxon>eudicotyledons</taxon>
        <taxon>Gunneridae</taxon>
        <taxon>Pentapetalae</taxon>
        <taxon>asterids</taxon>
        <taxon>campanulids</taxon>
        <taxon>Asterales</taxon>
        <taxon>Asteraceae</taxon>
        <taxon>Asteroideae</taxon>
        <taxon>Heliantheae alliance</taxon>
        <taxon>Heliantheae</taxon>
        <taxon>Ambrosia</taxon>
    </lineage>
</organism>
<keyword evidence="1" id="KW-1133">Transmembrane helix</keyword>
<name>A0AAD5CQ72_AMBAR</name>
<keyword evidence="1" id="KW-0472">Membrane</keyword>